<dbReference type="AlphaFoldDB" id="A0A1L9WRN9"/>
<keyword evidence="2" id="KW-0285">Flavoprotein</keyword>
<dbReference type="GeneID" id="30973575"/>
<name>A0A1L9WRN9_ASPA1</name>
<dbReference type="OMA" id="GEVMEWT"/>
<dbReference type="InterPro" id="IPR036188">
    <property type="entry name" value="FAD/NAD-bd_sf"/>
</dbReference>
<dbReference type="Pfam" id="PF01494">
    <property type="entry name" value="FAD_binding_3"/>
    <property type="match status" value="1"/>
</dbReference>
<dbReference type="SUPFAM" id="SSF54373">
    <property type="entry name" value="FAD-linked reductases, C-terminal domain"/>
    <property type="match status" value="1"/>
</dbReference>
<dbReference type="InterPro" id="IPR002938">
    <property type="entry name" value="FAD-bd"/>
</dbReference>
<reference evidence="8" key="1">
    <citation type="journal article" date="2017" name="Genome Biol.">
        <title>Comparative genomics reveals high biological diversity and specific adaptations in the industrially and medically important fungal genus Aspergillus.</title>
        <authorList>
            <person name="de Vries R.P."/>
            <person name="Riley R."/>
            <person name="Wiebenga A."/>
            <person name="Aguilar-Osorio G."/>
            <person name="Amillis S."/>
            <person name="Uchima C.A."/>
            <person name="Anderluh G."/>
            <person name="Asadollahi M."/>
            <person name="Askin M."/>
            <person name="Barry K."/>
            <person name="Battaglia E."/>
            <person name="Bayram O."/>
            <person name="Benocci T."/>
            <person name="Braus-Stromeyer S.A."/>
            <person name="Caldana C."/>
            <person name="Canovas D."/>
            <person name="Cerqueira G.C."/>
            <person name="Chen F."/>
            <person name="Chen W."/>
            <person name="Choi C."/>
            <person name="Clum A."/>
            <person name="Dos Santos R.A."/>
            <person name="Damasio A.R."/>
            <person name="Diallinas G."/>
            <person name="Emri T."/>
            <person name="Fekete E."/>
            <person name="Flipphi M."/>
            <person name="Freyberg S."/>
            <person name="Gallo A."/>
            <person name="Gournas C."/>
            <person name="Habgood R."/>
            <person name="Hainaut M."/>
            <person name="Harispe M.L."/>
            <person name="Henrissat B."/>
            <person name="Hilden K.S."/>
            <person name="Hope R."/>
            <person name="Hossain A."/>
            <person name="Karabika E."/>
            <person name="Karaffa L."/>
            <person name="Karanyi Z."/>
            <person name="Krasevec N."/>
            <person name="Kuo A."/>
            <person name="Kusch H."/>
            <person name="LaButti K."/>
            <person name="Lagendijk E.L."/>
            <person name="Lapidus A."/>
            <person name="Levasseur A."/>
            <person name="Lindquist E."/>
            <person name="Lipzen A."/>
            <person name="Logrieco A.F."/>
            <person name="MacCabe A."/>
            <person name="Maekelae M.R."/>
            <person name="Malavazi I."/>
            <person name="Melin P."/>
            <person name="Meyer V."/>
            <person name="Mielnichuk N."/>
            <person name="Miskei M."/>
            <person name="Molnar A.P."/>
            <person name="Mule G."/>
            <person name="Ngan C.Y."/>
            <person name="Orejas M."/>
            <person name="Orosz E."/>
            <person name="Ouedraogo J.P."/>
            <person name="Overkamp K.M."/>
            <person name="Park H.-S."/>
            <person name="Perrone G."/>
            <person name="Piumi F."/>
            <person name="Punt P.J."/>
            <person name="Ram A.F."/>
            <person name="Ramon A."/>
            <person name="Rauscher S."/>
            <person name="Record E."/>
            <person name="Riano-Pachon D.M."/>
            <person name="Robert V."/>
            <person name="Roehrig J."/>
            <person name="Ruller R."/>
            <person name="Salamov A."/>
            <person name="Salih N.S."/>
            <person name="Samson R.A."/>
            <person name="Sandor E."/>
            <person name="Sanguinetti M."/>
            <person name="Schuetze T."/>
            <person name="Sepcic K."/>
            <person name="Shelest E."/>
            <person name="Sherlock G."/>
            <person name="Sophianopoulou V."/>
            <person name="Squina F.M."/>
            <person name="Sun H."/>
            <person name="Susca A."/>
            <person name="Todd R.B."/>
            <person name="Tsang A."/>
            <person name="Unkles S.E."/>
            <person name="van de Wiele N."/>
            <person name="van Rossen-Uffink D."/>
            <person name="Oliveira J.V."/>
            <person name="Vesth T.C."/>
            <person name="Visser J."/>
            <person name="Yu J.-H."/>
            <person name="Zhou M."/>
            <person name="Andersen M.R."/>
            <person name="Archer D.B."/>
            <person name="Baker S.E."/>
            <person name="Benoit I."/>
            <person name="Brakhage A.A."/>
            <person name="Braus G.H."/>
            <person name="Fischer R."/>
            <person name="Frisvad J.C."/>
            <person name="Goldman G.H."/>
            <person name="Houbraken J."/>
            <person name="Oakley B."/>
            <person name="Pocsi I."/>
            <person name="Scazzocchio C."/>
            <person name="Seiboth B."/>
            <person name="vanKuyk P.A."/>
            <person name="Wortman J."/>
            <person name="Dyer P.S."/>
            <person name="Grigoriev I.V."/>
        </authorList>
    </citation>
    <scope>NUCLEOTIDE SEQUENCE [LARGE SCALE GENOMIC DNA]</scope>
    <source>
        <strain evidence="8">ATCC 16872 / CBS 172.66 / WB 5094</strain>
    </source>
</reference>
<evidence type="ECO:0000313" key="8">
    <source>
        <dbReference type="Proteomes" id="UP000184546"/>
    </source>
</evidence>
<dbReference type="Gene3D" id="3.50.50.60">
    <property type="entry name" value="FAD/NAD(P)-binding domain"/>
    <property type="match status" value="1"/>
</dbReference>
<gene>
    <name evidence="7" type="ORF">ASPACDRAFT_30798</name>
</gene>
<keyword evidence="5" id="KW-0503">Monooxygenase</keyword>
<dbReference type="InterPro" id="IPR050493">
    <property type="entry name" value="FAD-dep_Monooxygenase_BioMet"/>
</dbReference>
<dbReference type="SUPFAM" id="SSF51905">
    <property type="entry name" value="FAD/NAD(P)-binding domain"/>
    <property type="match status" value="1"/>
</dbReference>
<evidence type="ECO:0000256" key="2">
    <source>
        <dbReference type="ARBA" id="ARBA00022630"/>
    </source>
</evidence>
<evidence type="ECO:0000313" key="7">
    <source>
        <dbReference type="EMBL" id="OJJ98865.1"/>
    </source>
</evidence>
<dbReference type="PRINTS" id="PR00420">
    <property type="entry name" value="RNGMNOXGNASE"/>
</dbReference>
<evidence type="ECO:0000256" key="5">
    <source>
        <dbReference type="ARBA" id="ARBA00023033"/>
    </source>
</evidence>
<evidence type="ECO:0000259" key="6">
    <source>
        <dbReference type="Pfam" id="PF01494"/>
    </source>
</evidence>
<dbReference type="RefSeq" id="XP_020055205.1">
    <property type="nucleotide sequence ID" value="XM_020199761.1"/>
</dbReference>
<dbReference type="Proteomes" id="UP000184546">
    <property type="component" value="Unassembled WGS sequence"/>
</dbReference>
<dbReference type="GO" id="GO:0071949">
    <property type="term" value="F:FAD binding"/>
    <property type="evidence" value="ECO:0007669"/>
    <property type="project" value="InterPro"/>
</dbReference>
<organism evidence="7 8">
    <name type="scientific">Aspergillus aculeatus (strain ATCC 16872 / CBS 172.66 / WB 5094)</name>
    <dbReference type="NCBI Taxonomy" id="690307"/>
    <lineage>
        <taxon>Eukaryota</taxon>
        <taxon>Fungi</taxon>
        <taxon>Dikarya</taxon>
        <taxon>Ascomycota</taxon>
        <taxon>Pezizomycotina</taxon>
        <taxon>Eurotiomycetes</taxon>
        <taxon>Eurotiomycetidae</taxon>
        <taxon>Eurotiales</taxon>
        <taxon>Aspergillaceae</taxon>
        <taxon>Aspergillus</taxon>
        <taxon>Aspergillus subgen. Circumdati</taxon>
    </lineage>
</organism>
<dbReference type="VEuPathDB" id="FungiDB:ASPACDRAFT_30798"/>
<evidence type="ECO:0000256" key="3">
    <source>
        <dbReference type="ARBA" id="ARBA00022827"/>
    </source>
</evidence>
<keyword evidence="8" id="KW-1185">Reference proteome</keyword>
<proteinExistence type="inferred from homology"/>
<dbReference type="STRING" id="690307.A0A1L9WRN9"/>
<dbReference type="OrthoDB" id="16820at2759"/>
<dbReference type="PANTHER" id="PTHR13789">
    <property type="entry name" value="MONOOXYGENASE"/>
    <property type="match status" value="1"/>
</dbReference>
<dbReference type="GO" id="GO:0004497">
    <property type="term" value="F:monooxygenase activity"/>
    <property type="evidence" value="ECO:0007669"/>
    <property type="project" value="UniProtKB-KW"/>
</dbReference>
<keyword evidence="3" id="KW-0274">FAD</keyword>
<dbReference type="EMBL" id="KV878979">
    <property type="protein sequence ID" value="OJJ98865.1"/>
    <property type="molecule type" value="Genomic_DNA"/>
</dbReference>
<dbReference type="FunFam" id="3.50.50.60:FF:000115">
    <property type="entry name" value="Salicylate hydroxylase, putative"/>
    <property type="match status" value="1"/>
</dbReference>
<sequence>MDSFQDNFSWSFKAKHPLKVIVVGAGIAGLTVALGLKKAGHEVLILERVHEIAEVGAGIQVAPNAARILGRLGLLDRVMDKANVLEKNSLRRYANNEELGTAPLMPQVGQKYHAPLAVIHRGDLQRILLDGVRDANIELRTSSRVVRAVDDFEATVELESGEWISGDVVIAADGIKSDLRHQIASHHGVKDICQPTGDAAYRILIPKDKLQGDQRALELLNHNVGMRWMGPGGHIMAYPIKNNTVYNMVLLHPQKPGASNEESWTSKGDKQEMISFYSKWNDLVRSLLSYVPDGEVMEWTLNSHFPLPSWVENKCVLMGDACHPMLPYVAQGAAQAIEDAGVLTCALSMTDSVPKALAVYELVRKDRAERIQKSAAVTRKALHLPDGEEQVKRDEAIRGSGKNPDLWADPSWQDFMWGMYPIHSSLELTCSNLTTGTDVMKDTIENWDDLVAKSHGYHVHAVHAVGY</sequence>
<evidence type="ECO:0000256" key="1">
    <source>
        <dbReference type="ARBA" id="ARBA00007992"/>
    </source>
</evidence>
<protein>
    <recommendedName>
        <fullName evidence="6">FAD-binding domain-containing protein</fullName>
    </recommendedName>
</protein>
<feature type="domain" description="FAD-binding" evidence="6">
    <location>
        <begin position="19"/>
        <end position="372"/>
    </location>
</feature>
<evidence type="ECO:0000256" key="4">
    <source>
        <dbReference type="ARBA" id="ARBA00023002"/>
    </source>
</evidence>
<keyword evidence="4" id="KW-0560">Oxidoreductase</keyword>
<dbReference type="PANTHER" id="PTHR13789:SF147">
    <property type="entry name" value="PUTATIVE (AFU_ORTHOLOGUE AFUA_2G01950)-RELATED"/>
    <property type="match status" value="1"/>
</dbReference>
<accession>A0A1L9WRN9</accession>
<comment type="similarity">
    <text evidence="1">Belongs to the paxM FAD-dependent monooxygenase family.</text>
</comment>